<comment type="caution">
    <text evidence="1">The sequence shown here is derived from an EMBL/GenBank/DDBJ whole genome shotgun (WGS) entry which is preliminary data.</text>
</comment>
<dbReference type="AlphaFoldDB" id="A0A0C2IUM1"/>
<sequence>MSNPSGNNVHTFAESLVGRILKIEEKEKIIEEQDKYKRLYDINVHDNKLRPGSWARICIANLLSLRVRYGKPLKVVEEQSPGTYLLEVVHGKQLVIHHDLLKRIIIDEKYAIPLPEKRLIRIPRQNRDYIESQLPGFGGERIVT</sequence>
<dbReference type="EMBL" id="JWZT01002598">
    <property type="protein sequence ID" value="KII69089.1"/>
    <property type="molecule type" value="Genomic_DNA"/>
</dbReference>
<proteinExistence type="predicted"/>
<gene>
    <name evidence="1" type="ORF">RF11_10644</name>
</gene>
<dbReference type="Proteomes" id="UP000031668">
    <property type="component" value="Unassembled WGS sequence"/>
</dbReference>
<keyword evidence="2" id="KW-1185">Reference proteome</keyword>
<protein>
    <submittedName>
        <fullName evidence="1">Uncharacterized protein</fullName>
    </submittedName>
</protein>
<reference evidence="1 2" key="1">
    <citation type="journal article" date="2014" name="Genome Biol. Evol.">
        <title>The genome of the myxosporean Thelohanellus kitauei shows adaptations to nutrient acquisition within its fish host.</title>
        <authorList>
            <person name="Yang Y."/>
            <person name="Xiong J."/>
            <person name="Zhou Z."/>
            <person name="Huo F."/>
            <person name="Miao W."/>
            <person name="Ran C."/>
            <person name="Liu Y."/>
            <person name="Zhang J."/>
            <person name="Feng J."/>
            <person name="Wang M."/>
            <person name="Wang M."/>
            <person name="Wang L."/>
            <person name="Yao B."/>
        </authorList>
    </citation>
    <scope>NUCLEOTIDE SEQUENCE [LARGE SCALE GENOMIC DNA]</scope>
    <source>
        <strain evidence="1">Wuqing</strain>
    </source>
</reference>
<name>A0A0C2IUM1_THEKT</name>
<organism evidence="1 2">
    <name type="scientific">Thelohanellus kitauei</name>
    <name type="common">Myxosporean</name>
    <dbReference type="NCBI Taxonomy" id="669202"/>
    <lineage>
        <taxon>Eukaryota</taxon>
        <taxon>Metazoa</taxon>
        <taxon>Cnidaria</taxon>
        <taxon>Myxozoa</taxon>
        <taxon>Myxosporea</taxon>
        <taxon>Bivalvulida</taxon>
        <taxon>Platysporina</taxon>
        <taxon>Myxobolidae</taxon>
        <taxon>Thelohanellus</taxon>
    </lineage>
</organism>
<evidence type="ECO:0000313" key="1">
    <source>
        <dbReference type="EMBL" id="KII69089.1"/>
    </source>
</evidence>
<dbReference type="OrthoDB" id="5592268at2759"/>
<accession>A0A0C2IUM1</accession>
<evidence type="ECO:0000313" key="2">
    <source>
        <dbReference type="Proteomes" id="UP000031668"/>
    </source>
</evidence>